<name>A0A814KPE3_9BILA</name>
<dbReference type="Proteomes" id="UP000663879">
    <property type="component" value="Unassembled WGS sequence"/>
</dbReference>
<gene>
    <name evidence="1" type="ORF">OXX778_LOCUS18968</name>
</gene>
<dbReference type="PANTHER" id="PTHR45749">
    <property type="match status" value="1"/>
</dbReference>
<proteinExistence type="predicted"/>
<dbReference type="SUPFAM" id="SSF53098">
    <property type="entry name" value="Ribonuclease H-like"/>
    <property type="match status" value="1"/>
</dbReference>
<dbReference type="OrthoDB" id="6614843at2759"/>
<protein>
    <recommendedName>
        <fullName evidence="3">DUF4371 domain-containing protein</fullName>
    </recommendedName>
</protein>
<evidence type="ECO:0000313" key="1">
    <source>
        <dbReference type="EMBL" id="CAF1054046.1"/>
    </source>
</evidence>
<sequence length="86" mass="9407">MENTTGELLYDLIKSSLKEFNMSLSNQVGQFYDGASNMSGEFNGLASRIKADSATAVYVNCYAHRLNLAIQDLAKILLKSEIPSGK</sequence>
<evidence type="ECO:0008006" key="3">
    <source>
        <dbReference type="Google" id="ProtNLM"/>
    </source>
</evidence>
<evidence type="ECO:0000313" key="2">
    <source>
        <dbReference type="Proteomes" id="UP000663879"/>
    </source>
</evidence>
<reference evidence="1" key="1">
    <citation type="submission" date="2021-02" db="EMBL/GenBank/DDBJ databases">
        <authorList>
            <person name="Nowell W R."/>
        </authorList>
    </citation>
    <scope>NUCLEOTIDE SEQUENCE</scope>
    <source>
        <strain evidence="1">Ploen Becks lab</strain>
    </source>
</reference>
<dbReference type="InterPro" id="IPR012337">
    <property type="entry name" value="RNaseH-like_sf"/>
</dbReference>
<organism evidence="1 2">
    <name type="scientific">Brachionus calyciflorus</name>
    <dbReference type="NCBI Taxonomy" id="104777"/>
    <lineage>
        <taxon>Eukaryota</taxon>
        <taxon>Metazoa</taxon>
        <taxon>Spiralia</taxon>
        <taxon>Gnathifera</taxon>
        <taxon>Rotifera</taxon>
        <taxon>Eurotatoria</taxon>
        <taxon>Monogononta</taxon>
        <taxon>Pseudotrocha</taxon>
        <taxon>Ploima</taxon>
        <taxon>Brachionidae</taxon>
        <taxon>Brachionus</taxon>
    </lineage>
</organism>
<comment type="caution">
    <text evidence="1">The sequence shown here is derived from an EMBL/GenBank/DDBJ whole genome shotgun (WGS) entry which is preliminary data.</text>
</comment>
<dbReference type="EMBL" id="CAJNOC010005502">
    <property type="protein sequence ID" value="CAF1054046.1"/>
    <property type="molecule type" value="Genomic_DNA"/>
</dbReference>
<accession>A0A814KPE3</accession>
<dbReference type="AlphaFoldDB" id="A0A814KPE3"/>
<keyword evidence="2" id="KW-1185">Reference proteome</keyword>
<dbReference type="PANTHER" id="PTHR45749:SF21">
    <property type="entry name" value="DUF4371 DOMAIN-CONTAINING PROTEIN"/>
    <property type="match status" value="1"/>
</dbReference>